<evidence type="ECO:0000313" key="1">
    <source>
        <dbReference type="EMBL" id="KYN97869.1"/>
    </source>
</evidence>
<comment type="caution">
    <text evidence="1">The sequence shown here is derived from an EMBL/GenBank/DDBJ whole genome shotgun (WGS) entry which is preliminary data.</text>
</comment>
<sequence length="315" mass="38438">MLLKYQCILLFLFIFTNSIFVSSIKMKKMHIPWNHKIINSYNKTLLLNSLRQTKNNIFYATYIKTTPFLHINQRKINYLKKDNHSIYSKYYNNEPVYNTYNPILNYDILDIIKVYGRLAEHSKYESLNINININEQDEKVKENNNLFNKIFFFLKNKSTNDYNKIYWFHHFLKCGKMNFNDFKNSLFKLKFKWPKDSIFPTYNIFLFEKGLNKNMDSPTIRKKVENYMQYQEINDNLLKSCFYCFSDGKEYITVYDILRTFNNWKKNNKHKNNEKPKGLFSFFKKEQKEQDQSVDWFTFKKKIDLSTIHMYESKK</sequence>
<dbReference type="RefSeq" id="XP_018640508.1">
    <property type="nucleotide sequence ID" value="XM_018786643.1"/>
</dbReference>
<organism evidence="1 2">
    <name type="scientific">Plasmodium gaboni</name>
    <dbReference type="NCBI Taxonomy" id="647221"/>
    <lineage>
        <taxon>Eukaryota</taxon>
        <taxon>Sar</taxon>
        <taxon>Alveolata</taxon>
        <taxon>Apicomplexa</taxon>
        <taxon>Aconoidasida</taxon>
        <taxon>Haemosporida</taxon>
        <taxon>Plasmodiidae</taxon>
        <taxon>Plasmodium</taxon>
        <taxon>Plasmodium (Laverania)</taxon>
    </lineage>
</organism>
<gene>
    <name evidence="1" type="ORF">PGSY75_1205300</name>
</gene>
<dbReference type="Proteomes" id="UP000076004">
    <property type="component" value="Unassembled WGS sequence"/>
</dbReference>
<name>A0A151LG82_9APIC</name>
<evidence type="ECO:0000313" key="2">
    <source>
        <dbReference type="Proteomes" id="UP000076004"/>
    </source>
</evidence>
<dbReference type="EMBL" id="LVLB01000013">
    <property type="protein sequence ID" value="KYN97869.1"/>
    <property type="molecule type" value="Genomic_DNA"/>
</dbReference>
<dbReference type="VEuPathDB" id="PlasmoDB:PGSY75_1205300"/>
<proteinExistence type="predicted"/>
<reference evidence="1 2" key="1">
    <citation type="journal article" date="2016" name="Nat. Commun.">
        <title>Genomes of cryptic chimpanzee Plasmodium species reveal key evolutionary events leading to human malaria.</title>
        <authorList>
            <person name="Sundararaman S.A."/>
            <person name="Plenderleith L.J."/>
            <person name="Liu W."/>
            <person name="Loy D.E."/>
            <person name="Learn G.H."/>
            <person name="Li Y."/>
            <person name="Shaw K.S."/>
            <person name="Ayouba A."/>
            <person name="Peeters M."/>
            <person name="Speede S."/>
            <person name="Shaw G.M."/>
            <person name="Bushman F.D."/>
            <person name="Brisson D."/>
            <person name="Rayner J.C."/>
            <person name="Sharp P.M."/>
            <person name="Hahn B.H."/>
        </authorList>
    </citation>
    <scope>NUCLEOTIDE SEQUENCE [LARGE SCALE GENOMIC DNA]</scope>
    <source>
        <strain evidence="1 2">SY75</strain>
    </source>
</reference>
<dbReference type="AlphaFoldDB" id="A0A151LG82"/>
<protein>
    <submittedName>
        <fullName evidence="1">Uncharacterized protein</fullName>
    </submittedName>
</protein>
<accession>A0A151LG82</accession>
<dbReference type="VEuPathDB" id="PlasmoDB:PGABG01_1204300"/>
<dbReference type="KEGG" id="pgab:PGSY75_1205300"/>
<dbReference type="GeneID" id="29777232"/>